<keyword evidence="2" id="KW-1185">Reference proteome</keyword>
<dbReference type="RefSeq" id="WP_375521532.1">
    <property type="nucleotide sequence ID" value="NZ_JBHIRY010000020.1"/>
</dbReference>
<dbReference type="Proteomes" id="UP001580430">
    <property type="component" value="Unassembled WGS sequence"/>
</dbReference>
<gene>
    <name evidence="1" type="ORF">ACE5LO_18775</name>
</gene>
<reference evidence="1 2" key="1">
    <citation type="submission" date="2024-09" db="EMBL/GenBank/DDBJ databases">
        <title>Paenibacillus zeirhizospherea sp. nov., isolated from surface of the maize (Zea mays) roots in a horticulture field, Hungary.</title>
        <authorList>
            <person name="Marton D."/>
            <person name="Farkas M."/>
            <person name="Bedics A."/>
            <person name="Toth E."/>
            <person name="Tancsics A."/>
            <person name="Boka K."/>
            <person name="Marati G."/>
            <person name="Kriszt B."/>
            <person name="Cserhati M."/>
        </authorList>
    </citation>
    <scope>NUCLEOTIDE SEQUENCE [LARGE SCALE GENOMIC DNA]</scope>
    <source>
        <strain evidence="1 2">JCM 18446</strain>
    </source>
</reference>
<accession>A0ABV5C819</accession>
<sequence length="55" mass="6030">MWRSSDENLLGPAAILDFYGCQTFAPGEATPEIEEVADTNISVRKLYVKGNGLKL</sequence>
<organism evidence="1 2">
    <name type="scientific">Paenibacillus medicaginis</name>
    <dbReference type="NCBI Taxonomy" id="1470560"/>
    <lineage>
        <taxon>Bacteria</taxon>
        <taxon>Bacillati</taxon>
        <taxon>Bacillota</taxon>
        <taxon>Bacilli</taxon>
        <taxon>Bacillales</taxon>
        <taxon>Paenibacillaceae</taxon>
        <taxon>Paenibacillus</taxon>
    </lineage>
</organism>
<comment type="caution">
    <text evidence="1">The sequence shown here is derived from an EMBL/GenBank/DDBJ whole genome shotgun (WGS) entry which is preliminary data.</text>
</comment>
<protein>
    <submittedName>
        <fullName evidence="1">Uncharacterized protein</fullName>
    </submittedName>
</protein>
<dbReference type="EMBL" id="JBHIRY010000020">
    <property type="protein sequence ID" value="MFB5762432.1"/>
    <property type="molecule type" value="Genomic_DNA"/>
</dbReference>
<name>A0ABV5C819_9BACL</name>
<evidence type="ECO:0000313" key="1">
    <source>
        <dbReference type="EMBL" id="MFB5762432.1"/>
    </source>
</evidence>
<proteinExistence type="predicted"/>
<evidence type="ECO:0000313" key="2">
    <source>
        <dbReference type="Proteomes" id="UP001580430"/>
    </source>
</evidence>